<feature type="compositionally biased region" description="Polar residues" evidence="1">
    <location>
        <begin position="1"/>
        <end position="10"/>
    </location>
</feature>
<evidence type="ECO:0000256" key="1">
    <source>
        <dbReference type="SAM" id="MobiDB-lite"/>
    </source>
</evidence>
<comment type="caution">
    <text evidence="2">The sequence shown here is derived from an EMBL/GenBank/DDBJ whole genome shotgun (WGS) entry which is preliminary data.</text>
</comment>
<dbReference type="EMBL" id="BPLQ01007740">
    <property type="protein sequence ID" value="GIY32060.1"/>
    <property type="molecule type" value="Genomic_DNA"/>
</dbReference>
<gene>
    <name evidence="2" type="ORF">CDAR_411451</name>
</gene>
<proteinExistence type="predicted"/>
<sequence length="116" mass="13169">MDVPPSNTALTEGCGEKKSPFPGEQMQGVRTYLEPNRCRARVSGCGVWGQEREIDHGSENGLRGTKAKEEKRFCSMPDPGELHWVESGQDDRDSLISTRFSHFIMYGFRRMSETRL</sequence>
<organism evidence="2 3">
    <name type="scientific">Caerostris darwini</name>
    <dbReference type="NCBI Taxonomy" id="1538125"/>
    <lineage>
        <taxon>Eukaryota</taxon>
        <taxon>Metazoa</taxon>
        <taxon>Ecdysozoa</taxon>
        <taxon>Arthropoda</taxon>
        <taxon>Chelicerata</taxon>
        <taxon>Arachnida</taxon>
        <taxon>Araneae</taxon>
        <taxon>Araneomorphae</taxon>
        <taxon>Entelegynae</taxon>
        <taxon>Araneoidea</taxon>
        <taxon>Araneidae</taxon>
        <taxon>Caerostris</taxon>
    </lineage>
</organism>
<reference evidence="2 3" key="1">
    <citation type="submission" date="2021-06" db="EMBL/GenBank/DDBJ databases">
        <title>Caerostris darwini draft genome.</title>
        <authorList>
            <person name="Kono N."/>
            <person name="Arakawa K."/>
        </authorList>
    </citation>
    <scope>NUCLEOTIDE SEQUENCE [LARGE SCALE GENOMIC DNA]</scope>
</reference>
<feature type="region of interest" description="Disordered" evidence="1">
    <location>
        <begin position="1"/>
        <end position="25"/>
    </location>
</feature>
<name>A0AAV4SHV6_9ARAC</name>
<dbReference type="Proteomes" id="UP001054837">
    <property type="component" value="Unassembled WGS sequence"/>
</dbReference>
<protein>
    <submittedName>
        <fullName evidence="2">Uncharacterized protein</fullName>
    </submittedName>
</protein>
<evidence type="ECO:0000313" key="3">
    <source>
        <dbReference type="Proteomes" id="UP001054837"/>
    </source>
</evidence>
<dbReference type="AlphaFoldDB" id="A0AAV4SHV6"/>
<keyword evidence="3" id="KW-1185">Reference proteome</keyword>
<evidence type="ECO:0000313" key="2">
    <source>
        <dbReference type="EMBL" id="GIY32060.1"/>
    </source>
</evidence>
<accession>A0AAV4SHV6</accession>